<keyword evidence="3" id="KW-1185">Reference proteome</keyword>
<dbReference type="InterPro" id="IPR055545">
    <property type="entry name" value="DUF7121"/>
</dbReference>
<gene>
    <name evidence="2" type="ORF">FACI_IFERC00001G1062</name>
</gene>
<dbReference type="EMBL" id="CP004145">
    <property type="protein sequence ID" value="AGO61042.1"/>
    <property type="molecule type" value="Genomic_DNA"/>
</dbReference>
<sequence>MKWIFTNPSVLSEIRYRSVSMTDLLEDFETKKEAIRDEVELHIKKRDEANAEAQKYAKIRDELNQKTHEMREHAKEKIAEKNELIEKIKTLRDEKEVHYKNLSELKKQLREYRSSLGTNIDIKDIKAKEKELQYLERRQQTTELKKDEENKIIVEIRRLNNEIKKSKTLREQELLKNGDVKELTDKINEERTVGEGYKKEIEDLSNRISQLSDEINDELQKLDEVRKVADENHETFIKYSQESEAEHAAFLKAKIELKDMEKAIYSIRNKSKVTKRKEKESELQEKASELYEKFKAGEQLTTEDLLILQKAGFL</sequence>
<dbReference type="AlphaFoldDB" id="S0AQJ1"/>
<name>S0AQJ1_FERAC</name>
<dbReference type="Proteomes" id="UP000014660">
    <property type="component" value="Chromosome"/>
</dbReference>
<evidence type="ECO:0008006" key="4">
    <source>
        <dbReference type="Google" id="ProtNLM"/>
    </source>
</evidence>
<evidence type="ECO:0000313" key="2">
    <source>
        <dbReference type="EMBL" id="AGO61042.1"/>
    </source>
</evidence>
<dbReference type="KEGG" id="fac:FACI_IFERC01G1062"/>
<reference evidence="2 3" key="1">
    <citation type="journal article" date="2007" name="Proc. Natl. Acad. Sci. U.S.A.">
        <title>Genome dynamics in a natural archaeal population.</title>
        <authorList>
            <person name="Allen E.E."/>
            <person name="Tyson G.W."/>
            <person name="Whitaker R.J."/>
            <person name="Detter J.C."/>
            <person name="Richardson P.M."/>
            <person name="Banfield J.F."/>
        </authorList>
    </citation>
    <scope>NUCLEOTIDE SEQUENCE [LARGE SCALE GENOMIC DNA]</scope>
    <source>
        <strain evidence="3">fer1</strain>
    </source>
</reference>
<protein>
    <recommendedName>
        <fullName evidence="4">Phosphoserine phosphatase</fullName>
    </recommendedName>
</protein>
<dbReference type="HOGENOM" id="CLU_063607_0_0_2"/>
<feature type="coiled-coil region" evidence="1">
    <location>
        <begin position="25"/>
        <end position="232"/>
    </location>
</feature>
<evidence type="ECO:0000256" key="1">
    <source>
        <dbReference type="SAM" id="Coils"/>
    </source>
</evidence>
<evidence type="ECO:0000313" key="3">
    <source>
        <dbReference type="Proteomes" id="UP000014660"/>
    </source>
</evidence>
<dbReference type="Pfam" id="PF23435">
    <property type="entry name" value="DUF7121"/>
    <property type="match status" value="1"/>
</dbReference>
<accession>S0AQJ1</accession>
<keyword evidence="1" id="KW-0175">Coiled coil</keyword>
<organism evidence="2 3">
    <name type="scientific">Ferroplasma acidarmanus Fer1</name>
    <dbReference type="NCBI Taxonomy" id="333146"/>
    <lineage>
        <taxon>Archaea</taxon>
        <taxon>Methanobacteriati</taxon>
        <taxon>Thermoplasmatota</taxon>
        <taxon>Thermoplasmata</taxon>
        <taxon>Thermoplasmatales</taxon>
        <taxon>Ferroplasmaceae</taxon>
        <taxon>Ferroplasma</taxon>
    </lineage>
</organism>
<proteinExistence type="predicted"/>